<dbReference type="Proteomes" id="UP000621454">
    <property type="component" value="Unassembled WGS sequence"/>
</dbReference>
<dbReference type="AlphaFoldDB" id="A0A916T915"/>
<name>A0A916T915_9ACTN</name>
<gene>
    <name evidence="1" type="ORF">GCM10011489_25350</name>
</gene>
<accession>A0A916T915</accession>
<evidence type="ECO:0000313" key="1">
    <source>
        <dbReference type="EMBL" id="GGB36284.1"/>
    </source>
</evidence>
<reference evidence="1" key="1">
    <citation type="journal article" date="2014" name="Int. J. Syst. Evol. Microbiol.">
        <title>Complete genome sequence of Corynebacterium casei LMG S-19264T (=DSM 44701T), isolated from a smear-ripened cheese.</title>
        <authorList>
            <consortium name="US DOE Joint Genome Institute (JGI-PGF)"/>
            <person name="Walter F."/>
            <person name="Albersmeier A."/>
            <person name="Kalinowski J."/>
            <person name="Ruckert C."/>
        </authorList>
    </citation>
    <scope>NUCLEOTIDE SEQUENCE</scope>
    <source>
        <strain evidence="1">CGMCC 1.12827</strain>
    </source>
</reference>
<comment type="caution">
    <text evidence="1">The sequence shown here is derived from an EMBL/GenBank/DDBJ whole genome shotgun (WGS) entry which is preliminary data.</text>
</comment>
<dbReference type="InterPro" id="IPR046038">
    <property type="entry name" value="DUF5996"/>
</dbReference>
<keyword evidence="2" id="KW-1185">Reference proteome</keyword>
<organism evidence="1 2">
    <name type="scientific">Gordonia jinhuaensis</name>
    <dbReference type="NCBI Taxonomy" id="1517702"/>
    <lineage>
        <taxon>Bacteria</taxon>
        <taxon>Bacillati</taxon>
        <taxon>Actinomycetota</taxon>
        <taxon>Actinomycetes</taxon>
        <taxon>Mycobacteriales</taxon>
        <taxon>Gordoniaceae</taxon>
        <taxon>Gordonia</taxon>
    </lineage>
</organism>
<sequence>MTSREAGSALTWPQLPVQVWEPTRDTVHLWTQIVGKTRLALAPTENHWWNVTLYVNSRGLTTSLMPYGDGGLEIVFDFLSHRLDILTTSGQSRSIALEPMSVAQFYDRYIGALDELGISVPIHAVPVELAHAIPFAQDTVHDSYDAVAIRAFWYSMVNAARVFAEFRSRFRGKVSPVHFFWGAVDLAVTRFSGASAPTYPGSVPNCPDSVMHEAYDAQLSSAGFWPGGAEEGAFYSYAYPAPDGFESYHVLPNQAYYDHDLGEFILPYKAVREAADPDELALEFLESTYAAAYDHGHWPCTRDGMLRDTATE</sequence>
<reference evidence="1" key="2">
    <citation type="submission" date="2020-09" db="EMBL/GenBank/DDBJ databases">
        <authorList>
            <person name="Sun Q."/>
            <person name="Zhou Y."/>
        </authorList>
    </citation>
    <scope>NUCLEOTIDE SEQUENCE</scope>
    <source>
        <strain evidence="1">CGMCC 1.12827</strain>
    </source>
</reference>
<evidence type="ECO:0000313" key="2">
    <source>
        <dbReference type="Proteomes" id="UP000621454"/>
    </source>
</evidence>
<dbReference type="Pfam" id="PF19459">
    <property type="entry name" value="DUF5996"/>
    <property type="match status" value="1"/>
</dbReference>
<protein>
    <recommendedName>
        <fullName evidence="3">Ava_C0101 and related proteins</fullName>
    </recommendedName>
</protein>
<evidence type="ECO:0008006" key="3">
    <source>
        <dbReference type="Google" id="ProtNLM"/>
    </source>
</evidence>
<dbReference type="EMBL" id="BMGC01000018">
    <property type="protein sequence ID" value="GGB36284.1"/>
    <property type="molecule type" value="Genomic_DNA"/>
</dbReference>
<proteinExistence type="predicted"/>
<dbReference type="RefSeq" id="WP_188586957.1">
    <property type="nucleotide sequence ID" value="NZ_BMGC01000018.1"/>
</dbReference>